<keyword evidence="16" id="KW-1185">Reference proteome</keyword>
<evidence type="ECO:0000256" key="7">
    <source>
        <dbReference type="ARBA" id="ARBA00022903"/>
    </source>
</evidence>
<reference evidence="15 16" key="1">
    <citation type="journal article" date="2015" name="Genome Announc.">
        <title>Expanding the biotechnology potential of lactobacilli through comparative genomics of 213 strains and associated genera.</title>
        <authorList>
            <person name="Sun Z."/>
            <person name="Harris H.M."/>
            <person name="McCann A."/>
            <person name="Guo C."/>
            <person name="Argimon S."/>
            <person name="Zhang W."/>
            <person name="Yang X."/>
            <person name="Jeffery I.B."/>
            <person name="Cooney J.C."/>
            <person name="Kagawa T.F."/>
            <person name="Liu W."/>
            <person name="Song Y."/>
            <person name="Salvetti E."/>
            <person name="Wrobel A."/>
            <person name="Rasinkangas P."/>
            <person name="Parkhill J."/>
            <person name="Rea M.C."/>
            <person name="O'Sullivan O."/>
            <person name="Ritari J."/>
            <person name="Douillard F.P."/>
            <person name="Paul Ross R."/>
            <person name="Yang R."/>
            <person name="Briner A.E."/>
            <person name="Felis G.E."/>
            <person name="de Vos W.M."/>
            <person name="Barrangou R."/>
            <person name="Klaenhammer T.R."/>
            <person name="Caufield P.W."/>
            <person name="Cui Y."/>
            <person name="Zhang H."/>
            <person name="O'Toole P.W."/>
        </authorList>
    </citation>
    <scope>NUCLEOTIDE SEQUENCE [LARGE SCALE GENOMIC DNA]</scope>
    <source>
        <strain evidence="15 16">DSM 16634</strain>
    </source>
</reference>
<dbReference type="Proteomes" id="UP000051324">
    <property type="component" value="Unassembled WGS sequence"/>
</dbReference>
<evidence type="ECO:0000256" key="4">
    <source>
        <dbReference type="ARBA" id="ARBA00020739"/>
    </source>
</evidence>
<evidence type="ECO:0000256" key="1">
    <source>
        <dbReference type="ARBA" id="ARBA00004651"/>
    </source>
</evidence>
<comment type="similarity">
    <text evidence="3">Belongs to the CpsC/CapA family.</text>
</comment>
<feature type="transmembrane region" description="Helical" evidence="12">
    <location>
        <begin position="181"/>
        <end position="200"/>
    </location>
</feature>
<name>A0A0R1U8Y5_9LACO</name>
<comment type="pathway">
    <text evidence="2">Capsule biogenesis; capsule polysaccharide biosynthesis.</text>
</comment>
<keyword evidence="9 12" id="KW-0472">Membrane</keyword>
<dbReference type="PANTHER" id="PTHR32309:SF13">
    <property type="entry name" value="FERRIC ENTEROBACTIN TRANSPORT PROTEIN FEPE"/>
    <property type="match status" value="1"/>
</dbReference>
<protein>
    <recommendedName>
        <fullName evidence="4">Capsular polysaccharide biosynthesis protein CpsC</fullName>
    </recommendedName>
</protein>
<dbReference type="RefSeq" id="WP_025087154.1">
    <property type="nucleotide sequence ID" value="NZ_AZFT01000001.1"/>
</dbReference>
<evidence type="ECO:0000256" key="3">
    <source>
        <dbReference type="ARBA" id="ARBA00006683"/>
    </source>
</evidence>
<evidence type="ECO:0000256" key="8">
    <source>
        <dbReference type="ARBA" id="ARBA00022989"/>
    </source>
</evidence>
<evidence type="ECO:0000313" key="15">
    <source>
        <dbReference type="EMBL" id="KRL87445.1"/>
    </source>
</evidence>
<dbReference type="eggNOG" id="COG3944">
    <property type="taxonomic scope" value="Bacteria"/>
</dbReference>
<dbReference type="AlphaFoldDB" id="A0A0R1U8Y5"/>
<dbReference type="OrthoDB" id="2360475at2"/>
<sequence>METVDKNKFISVKNVWGILKNNWVIITWCAVIGVIAAAIISFVFMTPKYSSSSDLLVNQKVDNNSVQYAVQQADLQAINTYKDILKKPIILNEVLKELKEKDNYAGNVESLSEAISISNSTNSQVVTITATDANAYVAADMANAVAKVFKDKIKTIMKVNNVTIVSTAKAKTTPVSPNKKLNIALGLVAGALIGVIIGVVKDLMDNTVKDTEFLTDDLALTNLGLVYHIENRDYQIVEVLEDSSEDEDDTRRV</sequence>
<gene>
    <name evidence="15" type="ORF">FC32_GL000007</name>
</gene>
<keyword evidence="7" id="KW-0972">Capsule biogenesis/degradation</keyword>
<dbReference type="STRING" id="1423724.FC32_GL000007"/>
<dbReference type="InterPro" id="IPR032807">
    <property type="entry name" value="GNVR"/>
</dbReference>
<evidence type="ECO:0000256" key="2">
    <source>
        <dbReference type="ARBA" id="ARBA00005132"/>
    </source>
</evidence>
<dbReference type="EMBL" id="AZFT01000001">
    <property type="protein sequence ID" value="KRL87445.1"/>
    <property type="molecule type" value="Genomic_DNA"/>
</dbReference>
<evidence type="ECO:0000256" key="11">
    <source>
        <dbReference type="ARBA" id="ARBA00045736"/>
    </source>
</evidence>
<dbReference type="GO" id="GO:0005886">
    <property type="term" value="C:plasma membrane"/>
    <property type="evidence" value="ECO:0007669"/>
    <property type="project" value="UniProtKB-SubCell"/>
</dbReference>
<evidence type="ECO:0000259" key="14">
    <source>
        <dbReference type="Pfam" id="PF13807"/>
    </source>
</evidence>
<evidence type="ECO:0000256" key="10">
    <source>
        <dbReference type="ARBA" id="ARBA00023169"/>
    </source>
</evidence>
<dbReference type="PANTHER" id="PTHR32309">
    <property type="entry name" value="TYROSINE-PROTEIN KINASE"/>
    <property type="match status" value="1"/>
</dbReference>
<proteinExistence type="inferred from homology"/>
<keyword evidence="10" id="KW-0270">Exopolysaccharide synthesis</keyword>
<dbReference type="Pfam" id="PF02706">
    <property type="entry name" value="Wzz"/>
    <property type="match status" value="1"/>
</dbReference>
<keyword evidence="5" id="KW-1003">Cell membrane</keyword>
<dbReference type="Pfam" id="PF13807">
    <property type="entry name" value="GNVR"/>
    <property type="match status" value="1"/>
</dbReference>
<accession>A0A0R1U8Y5</accession>
<evidence type="ECO:0000256" key="6">
    <source>
        <dbReference type="ARBA" id="ARBA00022692"/>
    </source>
</evidence>
<dbReference type="GO" id="GO:0004713">
    <property type="term" value="F:protein tyrosine kinase activity"/>
    <property type="evidence" value="ECO:0007669"/>
    <property type="project" value="TreeGrafter"/>
</dbReference>
<feature type="domain" description="Tyrosine-protein kinase G-rich" evidence="14">
    <location>
        <begin position="151"/>
        <end position="201"/>
    </location>
</feature>
<dbReference type="InterPro" id="IPR050445">
    <property type="entry name" value="Bact_polysacc_biosynth/exp"/>
</dbReference>
<comment type="subcellular location">
    <subcellularLocation>
        <location evidence="1">Cell membrane</location>
        <topology evidence="1">Multi-pass membrane protein</topology>
    </subcellularLocation>
</comment>
<comment type="caution">
    <text evidence="15">The sequence shown here is derived from an EMBL/GenBank/DDBJ whole genome shotgun (WGS) entry which is preliminary data.</text>
</comment>
<dbReference type="InterPro" id="IPR003856">
    <property type="entry name" value="LPS_length_determ_N"/>
</dbReference>
<dbReference type="GO" id="GO:0000271">
    <property type="term" value="P:polysaccharide biosynthetic process"/>
    <property type="evidence" value="ECO:0007669"/>
    <property type="project" value="UniProtKB-KW"/>
</dbReference>
<organism evidence="15 16">
    <name type="scientific">Ligilactobacillus apodemi DSM 16634 = JCM 16172</name>
    <dbReference type="NCBI Taxonomy" id="1423724"/>
    <lineage>
        <taxon>Bacteria</taxon>
        <taxon>Bacillati</taxon>
        <taxon>Bacillota</taxon>
        <taxon>Bacilli</taxon>
        <taxon>Lactobacillales</taxon>
        <taxon>Lactobacillaceae</taxon>
        <taxon>Ligilactobacillus</taxon>
    </lineage>
</organism>
<feature type="domain" description="Polysaccharide chain length determinant N-terminal" evidence="13">
    <location>
        <begin position="10"/>
        <end position="98"/>
    </location>
</feature>
<evidence type="ECO:0000259" key="13">
    <source>
        <dbReference type="Pfam" id="PF02706"/>
    </source>
</evidence>
<keyword evidence="8 12" id="KW-1133">Transmembrane helix</keyword>
<evidence type="ECO:0000256" key="5">
    <source>
        <dbReference type="ARBA" id="ARBA00022475"/>
    </source>
</evidence>
<keyword evidence="6 12" id="KW-0812">Transmembrane</keyword>
<feature type="transmembrane region" description="Helical" evidence="12">
    <location>
        <begin position="23"/>
        <end position="45"/>
    </location>
</feature>
<comment type="function">
    <text evidence="11">Required for CpsD phosphorylation. Involved in the regulation of capsular polysaccharide biosynthesis. May be part of a complex that directs the coordinated polymerization and export to the cell surface of the capsular polysaccharide.</text>
</comment>
<evidence type="ECO:0000256" key="12">
    <source>
        <dbReference type="SAM" id="Phobius"/>
    </source>
</evidence>
<evidence type="ECO:0000313" key="16">
    <source>
        <dbReference type="Proteomes" id="UP000051324"/>
    </source>
</evidence>
<dbReference type="PATRIC" id="fig|1423724.4.peg.8"/>
<evidence type="ECO:0000256" key="9">
    <source>
        <dbReference type="ARBA" id="ARBA00023136"/>
    </source>
</evidence>